<proteinExistence type="predicted"/>
<dbReference type="EMBL" id="AUZX01002494">
    <property type="protein sequence ID" value="EQD76346.1"/>
    <property type="molecule type" value="Genomic_DNA"/>
</dbReference>
<dbReference type="InterPro" id="IPR001041">
    <property type="entry name" value="2Fe-2S_ferredoxin-type"/>
</dbReference>
<reference evidence="2" key="2">
    <citation type="journal article" date="2014" name="ISME J.">
        <title>Microbial stratification in low pH oxic and suboxic macroscopic growths along an acid mine drainage.</title>
        <authorList>
            <person name="Mendez-Garcia C."/>
            <person name="Mesa V."/>
            <person name="Sprenger R.R."/>
            <person name="Richter M."/>
            <person name="Diez M.S."/>
            <person name="Solano J."/>
            <person name="Bargiela R."/>
            <person name="Golyshina O.V."/>
            <person name="Manteca A."/>
            <person name="Ramos J.L."/>
            <person name="Gallego J.R."/>
            <person name="Llorente I."/>
            <person name="Martins Dos Santos V.A."/>
            <person name="Jensen O.N."/>
            <person name="Pelaez A.I."/>
            <person name="Sanchez J."/>
            <person name="Ferrer M."/>
        </authorList>
    </citation>
    <scope>NUCLEOTIDE SEQUENCE</scope>
</reference>
<dbReference type="SUPFAM" id="SSF54292">
    <property type="entry name" value="2Fe-2S ferredoxin-like"/>
    <property type="match status" value="1"/>
</dbReference>
<dbReference type="AlphaFoldDB" id="T1BTT1"/>
<dbReference type="CDD" id="cd00207">
    <property type="entry name" value="fer2"/>
    <property type="match status" value="1"/>
</dbReference>
<dbReference type="InterPro" id="IPR036010">
    <property type="entry name" value="2Fe-2S_ferredoxin-like_sf"/>
</dbReference>
<evidence type="ECO:0000313" key="2">
    <source>
        <dbReference type="EMBL" id="EQD76346.1"/>
    </source>
</evidence>
<dbReference type="GO" id="GO:0042773">
    <property type="term" value="P:ATP synthesis coupled electron transport"/>
    <property type="evidence" value="ECO:0007669"/>
    <property type="project" value="InterPro"/>
</dbReference>
<dbReference type="Gene3D" id="3.10.20.740">
    <property type="match status" value="1"/>
</dbReference>
<protein>
    <submittedName>
        <fullName evidence="2">Ferredoxin domain protein</fullName>
    </submittedName>
</protein>
<reference evidence="2" key="1">
    <citation type="submission" date="2013-08" db="EMBL/GenBank/DDBJ databases">
        <authorList>
            <person name="Mendez C."/>
            <person name="Richter M."/>
            <person name="Ferrer M."/>
            <person name="Sanchez J."/>
        </authorList>
    </citation>
    <scope>NUCLEOTIDE SEQUENCE</scope>
</reference>
<dbReference type="PROSITE" id="PS00641">
    <property type="entry name" value="COMPLEX1_75K_1"/>
    <property type="match status" value="1"/>
</dbReference>
<name>T1BTT1_9ZZZZ</name>
<sequence length="93" mass="10062">MVKVFVNGVEVEVDSSSTILKAAEKAGIAIPTFCYHPRMDPAGSCRICAVELEDSKRVVMSCVTPVAEGMRILTESAKVADARKTNLELLLLH</sequence>
<dbReference type="GO" id="GO:0016020">
    <property type="term" value="C:membrane"/>
    <property type="evidence" value="ECO:0007669"/>
    <property type="project" value="InterPro"/>
</dbReference>
<feature type="non-terminal residue" evidence="2">
    <location>
        <position position="93"/>
    </location>
</feature>
<gene>
    <name evidence="2" type="ORF">B1A_03392</name>
</gene>
<dbReference type="GO" id="GO:0008137">
    <property type="term" value="F:NADH dehydrogenase (ubiquinone) activity"/>
    <property type="evidence" value="ECO:0007669"/>
    <property type="project" value="InterPro"/>
</dbReference>
<feature type="domain" description="2Fe-2S ferredoxin-type" evidence="1">
    <location>
        <begin position="1"/>
        <end position="78"/>
    </location>
</feature>
<dbReference type="Pfam" id="PF13510">
    <property type="entry name" value="Fer2_4"/>
    <property type="match status" value="1"/>
</dbReference>
<organism evidence="2">
    <name type="scientific">mine drainage metagenome</name>
    <dbReference type="NCBI Taxonomy" id="410659"/>
    <lineage>
        <taxon>unclassified sequences</taxon>
        <taxon>metagenomes</taxon>
        <taxon>ecological metagenomes</taxon>
    </lineage>
</organism>
<evidence type="ECO:0000259" key="1">
    <source>
        <dbReference type="PROSITE" id="PS51085"/>
    </source>
</evidence>
<comment type="caution">
    <text evidence="2">The sequence shown here is derived from an EMBL/GenBank/DDBJ whole genome shotgun (WGS) entry which is preliminary data.</text>
</comment>
<accession>T1BTT1</accession>
<dbReference type="InterPro" id="IPR000283">
    <property type="entry name" value="NADH_UbQ_OxRdtase_75kDa_su_CS"/>
</dbReference>
<dbReference type="PROSITE" id="PS51085">
    <property type="entry name" value="2FE2S_FER_2"/>
    <property type="match status" value="1"/>
</dbReference>
<dbReference type="GO" id="GO:0051536">
    <property type="term" value="F:iron-sulfur cluster binding"/>
    <property type="evidence" value="ECO:0007669"/>
    <property type="project" value="InterPro"/>
</dbReference>